<dbReference type="GeneID" id="39582525"/>
<sequence length="178" mass="19674">MPAMPMPMLFAHAHAQTGIRGTHANLYPLPPTPNLLYTLDKSRPLVNVSSPTLSLSLDLSFTLSHTVSVLHIPSPYPLVIPSPNKELYLCSPVHFLLLMDTPSSSWIRPQSPAQESPPGVLSTRPIPCASSPFQSIFLLYSLSSIQRHINGIDDTFRLNLLLLASGFDLWRKTIKQPL</sequence>
<dbReference type="EMBL" id="ML119053">
    <property type="protein sequence ID" value="ROT39482.1"/>
    <property type="molecule type" value="Genomic_DNA"/>
</dbReference>
<name>A0A3N2PYC6_SODAK</name>
<accession>A0A3N2PYC6</accession>
<dbReference type="RefSeq" id="XP_028467288.1">
    <property type="nucleotide sequence ID" value="XM_028614047.1"/>
</dbReference>
<reference evidence="1 2" key="1">
    <citation type="journal article" date="2018" name="Mol. Ecol.">
        <title>The obligate alkalophilic soda-lake fungus Sodiomyces alkalinus has shifted to a protein diet.</title>
        <authorList>
            <person name="Grum-Grzhimaylo A.A."/>
            <person name="Falkoski D.L."/>
            <person name="van den Heuvel J."/>
            <person name="Valero-Jimenez C.A."/>
            <person name="Min B."/>
            <person name="Choi I.G."/>
            <person name="Lipzen A."/>
            <person name="Daum C.G."/>
            <person name="Aanen D.K."/>
            <person name="Tsang A."/>
            <person name="Henrissat B."/>
            <person name="Bilanenko E.N."/>
            <person name="de Vries R.P."/>
            <person name="van Kan J.A.L."/>
            <person name="Grigoriev I.V."/>
            <person name="Debets A.J.M."/>
        </authorList>
    </citation>
    <scope>NUCLEOTIDE SEQUENCE [LARGE SCALE GENOMIC DNA]</scope>
    <source>
        <strain evidence="1 2">F11</strain>
    </source>
</reference>
<evidence type="ECO:0000313" key="1">
    <source>
        <dbReference type="EMBL" id="ROT39482.1"/>
    </source>
</evidence>
<gene>
    <name evidence="1" type="ORF">SODALDRAFT_357886</name>
</gene>
<dbReference type="AlphaFoldDB" id="A0A3N2PYC6"/>
<keyword evidence="2" id="KW-1185">Reference proteome</keyword>
<proteinExistence type="predicted"/>
<evidence type="ECO:0000313" key="2">
    <source>
        <dbReference type="Proteomes" id="UP000272025"/>
    </source>
</evidence>
<organism evidence="1 2">
    <name type="scientific">Sodiomyces alkalinus (strain CBS 110278 / VKM F-3762 / F11)</name>
    <name type="common">Alkaliphilic filamentous fungus</name>
    <dbReference type="NCBI Taxonomy" id="1314773"/>
    <lineage>
        <taxon>Eukaryota</taxon>
        <taxon>Fungi</taxon>
        <taxon>Dikarya</taxon>
        <taxon>Ascomycota</taxon>
        <taxon>Pezizomycotina</taxon>
        <taxon>Sordariomycetes</taxon>
        <taxon>Hypocreomycetidae</taxon>
        <taxon>Glomerellales</taxon>
        <taxon>Plectosphaerellaceae</taxon>
        <taxon>Sodiomyces</taxon>
    </lineage>
</organism>
<dbReference type="Proteomes" id="UP000272025">
    <property type="component" value="Unassembled WGS sequence"/>
</dbReference>
<protein>
    <submittedName>
        <fullName evidence="1">Uncharacterized protein</fullName>
    </submittedName>
</protein>